<dbReference type="AlphaFoldDB" id="F3FUX6"/>
<organism evidence="1 2">
    <name type="scientific">Pseudomonas syringae pv. japonica str. M301072</name>
    <dbReference type="NCBI Taxonomy" id="629262"/>
    <lineage>
        <taxon>Bacteria</taxon>
        <taxon>Pseudomonadati</taxon>
        <taxon>Pseudomonadota</taxon>
        <taxon>Gammaproteobacteria</taxon>
        <taxon>Pseudomonadales</taxon>
        <taxon>Pseudomonadaceae</taxon>
        <taxon>Pseudomonas</taxon>
        <taxon>Pseudomonas syringae</taxon>
    </lineage>
</organism>
<dbReference type="SUPFAM" id="SSF52777">
    <property type="entry name" value="CoA-dependent acyltransferases"/>
    <property type="match status" value="1"/>
</dbReference>
<evidence type="ECO:0000313" key="1">
    <source>
        <dbReference type="EMBL" id="EGH34018.1"/>
    </source>
</evidence>
<dbReference type="Gene3D" id="3.30.559.30">
    <property type="entry name" value="Nonribosomal peptide synthetase, condensation domain"/>
    <property type="match status" value="1"/>
</dbReference>
<comment type="caution">
    <text evidence="1">The sequence shown here is derived from an EMBL/GenBank/DDBJ whole genome shotgun (WGS) entry which is preliminary data.</text>
</comment>
<dbReference type="GO" id="GO:0031177">
    <property type="term" value="F:phosphopantetheine binding"/>
    <property type="evidence" value="ECO:0007669"/>
    <property type="project" value="TreeGrafter"/>
</dbReference>
<accession>F3FUX6</accession>
<dbReference type="GO" id="GO:0044550">
    <property type="term" value="P:secondary metabolite biosynthetic process"/>
    <property type="evidence" value="ECO:0007669"/>
    <property type="project" value="TreeGrafter"/>
</dbReference>
<sequence length="156" mass="16924">SLVLAQRCSGVPASTPLFSSLLNFRHTGDVAASDNAQVAWEGIQALHGEERTNYPLTLCVDDMGEGFALTVMAEGQIGAKRVCAYMLCVLENLVQALEQTPDAALGALRILPGIERQQLLESWNTPHALQADDALIHRTFEAWVVAQPNAVALHYE</sequence>
<dbReference type="Proteomes" id="UP000004471">
    <property type="component" value="Unassembled WGS sequence"/>
</dbReference>
<dbReference type="PANTHER" id="PTHR45527">
    <property type="entry name" value="NONRIBOSOMAL PEPTIDE SYNTHETASE"/>
    <property type="match status" value="1"/>
</dbReference>
<evidence type="ECO:0000313" key="2">
    <source>
        <dbReference type="Proteomes" id="UP000004471"/>
    </source>
</evidence>
<dbReference type="PANTHER" id="PTHR45527:SF1">
    <property type="entry name" value="FATTY ACID SYNTHASE"/>
    <property type="match status" value="1"/>
</dbReference>
<gene>
    <name evidence="1" type="ORF">PSYJA_35884</name>
</gene>
<name>F3FUX6_PSESX</name>
<reference evidence="1 2" key="1">
    <citation type="journal article" date="2011" name="PLoS Pathog.">
        <title>Dynamic evolution of pathogenicity revealed by sequencing and comparative genomics of 19 Pseudomonas syringae isolates.</title>
        <authorList>
            <person name="Baltrus D.A."/>
            <person name="Nishimura M.T."/>
            <person name="Romanchuk A."/>
            <person name="Chang J.H."/>
            <person name="Mukhtar M.S."/>
            <person name="Cherkis K."/>
            <person name="Roach J."/>
            <person name="Grant S.R."/>
            <person name="Jones C.D."/>
            <person name="Dangl J.L."/>
        </authorList>
    </citation>
    <scope>NUCLEOTIDE SEQUENCE [LARGE SCALE GENOMIC DNA]</scope>
    <source>
        <strain evidence="2">M301072PT</strain>
    </source>
</reference>
<dbReference type="HOGENOM" id="CLU_1690538_0_0_6"/>
<protein>
    <submittedName>
        <fullName evidence="1">Amino acid adenylation</fullName>
    </submittedName>
</protein>
<dbReference type="GO" id="GO:0043041">
    <property type="term" value="P:amino acid activation for nonribosomal peptide biosynthetic process"/>
    <property type="evidence" value="ECO:0007669"/>
    <property type="project" value="TreeGrafter"/>
</dbReference>
<dbReference type="EMBL" id="AEAH01002129">
    <property type="protein sequence ID" value="EGH34018.1"/>
    <property type="molecule type" value="Genomic_DNA"/>
</dbReference>
<feature type="non-terminal residue" evidence="1">
    <location>
        <position position="156"/>
    </location>
</feature>
<dbReference type="GO" id="GO:0005737">
    <property type="term" value="C:cytoplasm"/>
    <property type="evidence" value="ECO:0007669"/>
    <property type="project" value="TreeGrafter"/>
</dbReference>
<proteinExistence type="predicted"/>
<feature type="non-terminal residue" evidence="1">
    <location>
        <position position="1"/>
    </location>
</feature>